<dbReference type="InterPro" id="IPR025751">
    <property type="entry name" value="RsbRD_N_dom"/>
</dbReference>
<evidence type="ECO:0000256" key="2">
    <source>
        <dbReference type="ARBA" id="ARBA00022777"/>
    </source>
</evidence>
<dbReference type="EMBL" id="JACCFL010000001">
    <property type="protein sequence ID" value="NYJ25773.1"/>
    <property type="molecule type" value="Genomic_DNA"/>
</dbReference>
<dbReference type="Gene3D" id="1.20.5.1930">
    <property type="match status" value="1"/>
</dbReference>
<dbReference type="CDD" id="cd16917">
    <property type="entry name" value="HATPase_UhpB-NarQ-NarX-like"/>
    <property type="match status" value="1"/>
</dbReference>
<dbReference type="AlphaFoldDB" id="A0A853D0X5"/>
<accession>A0A853D0X5</accession>
<dbReference type="PANTHER" id="PTHR24421">
    <property type="entry name" value="NITRATE/NITRITE SENSOR PROTEIN NARX-RELATED"/>
    <property type="match status" value="1"/>
</dbReference>
<dbReference type="InterPro" id="IPR036890">
    <property type="entry name" value="HATPase_C_sf"/>
</dbReference>
<organism evidence="5 6">
    <name type="scientific">Leifsonia shinshuensis</name>
    <dbReference type="NCBI Taxonomy" id="150026"/>
    <lineage>
        <taxon>Bacteria</taxon>
        <taxon>Bacillati</taxon>
        <taxon>Actinomycetota</taxon>
        <taxon>Actinomycetes</taxon>
        <taxon>Micrococcales</taxon>
        <taxon>Microbacteriaceae</taxon>
        <taxon>Leifsonia</taxon>
    </lineage>
</organism>
<dbReference type="InterPro" id="IPR003594">
    <property type="entry name" value="HATPase_dom"/>
</dbReference>
<dbReference type="RefSeq" id="WP_343063641.1">
    <property type="nucleotide sequence ID" value="NZ_BAABEH010000001.1"/>
</dbReference>
<dbReference type="Gene3D" id="3.30.565.10">
    <property type="entry name" value="Histidine kinase-like ATPase, C-terminal domain"/>
    <property type="match status" value="1"/>
</dbReference>
<keyword evidence="1" id="KW-0808">Transferase</keyword>
<dbReference type="GO" id="GO:0000155">
    <property type="term" value="F:phosphorelay sensor kinase activity"/>
    <property type="evidence" value="ECO:0007669"/>
    <property type="project" value="InterPro"/>
</dbReference>
<keyword evidence="2 5" id="KW-0418">Kinase</keyword>
<feature type="domain" description="Histidine kinase/HSP90-like ATPase" evidence="4">
    <location>
        <begin position="247"/>
        <end position="340"/>
    </location>
</feature>
<dbReference type="GO" id="GO:0016020">
    <property type="term" value="C:membrane"/>
    <property type="evidence" value="ECO:0007669"/>
    <property type="project" value="InterPro"/>
</dbReference>
<dbReference type="Pfam" id="PF14361">
    <property type="entry name" value="RsbRD_N"/>
    <property type="match status" value="1"/>
</dbReference>
<evidence type="ECO:0000313" key="6">
    <source>
        <dbReference type="Proteomes" id="UP000578352"/>
    </source>
</evidence>
<keyword evidence="3" id="KW-0902">Two-component regulatory system</keyword>
<dbReference type="Pfam" id="PF02518">
    <property type="entry name" value="HATPase_c"/>
    <property type="match status" value="1"/>
</dbReference>
<dbReference type="SMART" id="SM00387">
    <property type="entry name" value="HATPase_c"/>
    <property type="match status" value="1"/>
</dbReference>
<proteinExistence type="predicted"/>
<evidence type="ECO:0000259" key="4">
    <source>
        <dbReference type="SMART" id="SM00387"/>
    </source>
</evidence>
<dbReference type="SUPFAM" id="SSF55874">
    <property type="entry name" value="ATPase domain of HSP90 chaperone/DNA topoisomerase II/histidine kinase"/>
    <property type="match status" value="1"/>
</dbReference>
<dbReference type="InterPro" id="IPR050482">
    <property type="entry name" value="Sensor_HK_TwoCompSys"/>
</dbReference>
<name>A0A853D0X5_9MICO</name>
<gene>
    <name evidence="5" type="ORF">HNR13_004060</name>
</gene>
<evidence type="ECO:0000256" key="1">
    <source>
        <dbReference type="ARBA" id="ARBA00022679"/>
    </source>
</evidence>
<reference evidence="5 6" key="1">
    <citation type="submission" date="2020-07" db="EMBL/GenBank/DDBJ databases">
        <title>Sequencing the genomes of 1000 actinobacteria strains.</title>
        <authorList>
            <person name="Klenk H.-P."/>
        </authorList>
    </citation>
    <scope>NUCLEOTIDE SEQUENCE [LARGE SCALE GENOMIC DNA]</scope>
    <source>
        <strain evidence="5 6">DSM 15165</strain>
    </source>
</reference>
<evidence type="ECO:0000256" key="3">
    <source>
        <dbReference type="ARBA" id="ARBA00023012"/>
    </source>
</evidence>
<dbReference type="GO" id="GO:0046983">
    <property type="term" value="F:protein dimerization activity"/>
    <property type="evidence" value="ECO:0007669"/>
    <property type="project" value="InterPro"/>
</dbReference>
<comment type="caution">
    <text evidence="5">The sequence shown here is derived from an EMBL/GenBank/DDBJ whole genome shotgun (WGS) entry which is preliminary data.</text>
</comment>
<sequence>MAPGIPASVEDAACLESRITTELVRRLTAHGNALASDPLVTRQVAAQVHRILRSTFERLGVSIEEAPPPARSSGVGRTRAAQNIHPSDSLAAATLLFDIALTELASDHDDAAAVARALNAAIMDEVVPASLGYVDALLERLAVAHTEERLGISRELHDRVAHGIAAGIQRVRLARQPTDAAAGQLAEALGLLESALEETRSVALDLRHSVGEKLLDEAILDYVADLGTEPPRVDASSEGTPRTLPTGVQEEAFIIVREAIHNARRHSHGERIIVVSKWGAEDLRISVADDGVGFGRDTIRPGALGLIAAQERAELIGADLAIDSRAGAGTTVTLTIALRAVSG</sequence>
<evidence type="ECO:0000313" key="5">
    <source>
        <dbReference type="EMBL" id="NYJ25773.1"/>
    </source>
</evidence>
<protein>
    <submittedName>
        <fullName evidence="5">Signal transduction histidine kinase</fullName>
    </submittedName>
</protein>
<dbReference type="Proteomes" id="UP000578352">
    <property type="component" value="Unassembled WGS sequence"/>
</dbReference>